<dbReference type="InterPro" id="IPR050708">
    <property type="entry name" value="T6SS_VgrG/RHS"/>
</dbReference>
<feature type="compositionally biased region" description="Low complexity" evidence="1">
    <location>
        <begin position="367"/>
        <end position="381"/>
    </location>
</feature>
<proteinExistence type="predicted"/>
<feature type="region of interest" description="Disordered" evidence="1">
    <location>
        <begin position="348"/>
        <end position="386"/>
    </location>
</feature>
<feature type="compositionally biased region" description="Pro residues" evidence="1">
    <location>
        <begin position="1404"/>
        <end position="1417"/>
    </location>
</feature>
<organism evidence="3 4">
    <name type="scientific">Silvibacterium bohemicum</name>
    <dbReference type="NCBI Taxonomy" id="1577686"/>
    <lineage>
        <taxon>Bacteria</taxon>
        <taxon>Pseudomonadati</taxon>
        <taxon>Acidobacteriota</taxon>
        <taxon>Terriglobia</taxon>
        <taxon>Terriglobales</taxon>
        <taxon>Acidobacteriaceae</taxon>
        <taxon>Silvibacterium</taxon>
    </lineage>
</organism>
<dbReference type="InterPro" id="IPR022385">
    <property type="entry name" value="Rhs_assc_core"/>
</dbReference>
<keyword evidence="4" id="KW-1185">Reference proteome</keyword>
<accession>A0A841K0G3</accession>
<dbReference type="OrthoDB" id="104102at2"/>
<feature type="signal peptide" evidence="2">
    <location>
        <begin position="1"/>
        <end position="22"/>
    </location>
</feature>
<protein>
    <submittedName>
        <fullName evidence="3">RHS repeat-associated protein</fullName>
    </submittedName>
</protein>
<keyword evidence="2" id="KW-0732">Signal</keyword>
<feature type="region of interest" description="Disordered" evidence="1">
    <location>
        <begin position="1383"/>
        <end position="1465"/>
    </location>
</feature>
<dbReference type="PANTHER" id="PTHR32305:SF15">
    <property type="entry name" value="PROTEIN RHSA-RELATED"/>
    <property type="match status" value="1"/>
</dbReference>
<dbReference type="PANTHER" id="PTHR32305">
    <property type="match status" value="1"/>
</dbReference>
<dbReference type="Proteomes" id="UP000538666">
    <property type="component" value="Unassembled WGS sequence"/>
</dbReference>
<evidence type="ECO:0000313" key="3">
    <source>
        <dbReference type="EMBL" id="MBB6144701.1"/>
    </source>
</evidence>
<reference evidence="3 4" key="1">
    <citation type="submission" date="2020-08" db="EMBL/GenBank/DDBJ databases">
        <title>Genomic Encyclopedia of Type Strains, Phase IV (KMG-IV): sequencing the most valuable type-strain genomes for metagenomic binning, comparative biology and taxonomic classification.</title>
        <authorList>
            <person name="Goeker M."/>
        </authorList>
    </citation>
    <scope>NUCLEOTIDE SEQUENCE [LARGE SCALE GENOMIC DNA]</scope>
    <source>
        <strain evidence="3 4">DSM 103733</strain>
    </source>
</reference>
<gene>
    <name evidence="3" type="ORF">HNQ77_002657</name>
</gene>
<sequence>MRFLKALYVCLVAFGLFSVAHAQVTGIYEFGPFDTPGFDTINRGNLNVHFSIPIFSKPGRGGTNFVYALNYDGLVWSPRSSSGLPGWTPAPAWGWTDATNAEWGYLTYSVSLQSCTTPSVPHLNEFLSSYSNYVYHDNKGNSHAIPFAFVNTCGNTGSPTGTGTYALTDNSGLSIYRVNNSFTIFTKSGAEFSVPVYSSFNGYQEQISPGSGVYTDTNGNQISASSAGVFTDTMGKTALTVSGAAPSPVLYKYTDPNGNSQTVTVNYESYTVQTAFGVNGISEYSQSSIPLVSSIVYSGDGSSYSFTYEPTPGNPSAVTGRIASIKLRTGGTISYAYTGGTNNTGIESDGTIPTLTRTTSDGATTYTRSGISSTQSGTTSTDPYGNTTTSNFLVNSAGYFYEFDHAVYAGAASGTPLAEVTTCYNVATNCASSNVNSGFASIVTTGYQNGTAISVDTQNYTGPELLSSDGNASSTTTYNYNTYTGPNGIPFYRVASVIASSQGSNYQETTYGYDETAPTTFSGSPAPVAVSTQRGNVTSVHQWINSSGATLNTTNAYDTTGTLLSSTGPTGMTTFGHDSTGTFTTSVTPPTPSSGVTLTTSAQYDPNTGLLSSTTDPNGTQVRYSYTGMLDPLQVTNLDSSGNMVGETYYSHESINQIGVYNYQSASVRGGVEPLLDGYGRITRAALLNGQGANPYYQQDACYDADGRIAFQSYRYPGTGWGMPMVCSGAGDTYSYDALGRVTKVTHGDGTAVSYIYNANAVKTTDENGVSRIYQLDPLGRTTSVCEISANSTMPNSGSPVSCGATIPGTGFLTSYSYSLPNHTTTVTQGVQTRVFQTDWLGRTIMTQEPERGTTTYSYSYNSQGLVVTRARPAPNQASASTLLTTTFQYDSMGRLTEKSYSDDEGPIFYGYDIPQVVFEPVPANASLRVVVPLSNQAGRMAWTCHENSAQNGCLTQNAFSYDAMGRVLNKWTAGPGYMAAQAPVRAQIYTYDWLGNILTATNDNAVTLTTSYTVANEVSSITSSLNDATHPPNLVSSITNGPFGPVSFLLGNGLSGYNTYDSLGRLNGKWVCTGNNPQPACSASSMVNGFTMTWQGQQLKSSTDSVLPANGVYTYDDFNRLSLTNYVGSNYEFNEVYDRYGNRWQQNTVVGNGGEPQISFDSTTNRVNTGGYVTDAAGNVTYDGFHSYSFDADGNVLTIDNGQTETYTRDAFGHIARADFPANIATPIEFYWSPSGQLTTTWTPNVNQLIEGMYYWGGTEIGAYADNAMHFEHKDWVNTTRMTTSYNGSVEATFDSLPFGDGYTDHGASWDYYHFGGMMLDSLALTHLSQFRQYSGTQGRWLSPDPYSGSYDFTNPQSMNRYSYVLNNPLAFIDPSGLEVVDCPPGTDDGTICVDAPSSGDPDPGPEPDPPPPGPGIPSQQPSGGGTRPSAPNNGTTCPAVPFKITGVAPGQAPGTTAISQTPRGGIPNGGVAIKPGNFGVGGINGSNRSVFLGMTFTVNWSGTTVPSGIPTQGPFFPVDNIGPASVRNAPGNAFDVYNYPSFKQAFASTRTAMVTTYIPANTAGVRCPQ</sequence>
<comment type="caution">
    <text evidence="3">The sequence shown here is derived from an EMBL/GenBank/DDBJ whole genome shotgun (WGS) entry which is preliminary data.</text>
</comment>
<dbReference type="NCBIfam" id="TIGR03696">
    <property type="entry name" value="Rhs_assc_core"/>
    <property type="match status" value="1"/>
</dbReference>
<dbReference type="Gene3D" id="2.180.10.10">
    <property type="entry name" value="RHS repeat-associated core"/>
    <property type="match status" value="2"/>
</dbReference>
<evidence type="ECO:0000313" key="4">
    <source>
        <dbReference type="Proteomes" id="UP000538666"/>
    </source>
</evidence>
<evidence type="ECO:0000256" key="2">
    <source>
        <dbReference type="SAM" id="SignalP"/>
    </source>
</evidence>
<dbReference type="RefSeq" id="WP_050059717.1">
    <property type="nucleotide sequence ID" value="NZ_JACHEK010000005.1"/>
</dbReference>
<feature type="compositionally biased region" description="Polar residues" evidence="1">
    <location>
        <begin position="1455"/>
        <end position="1464"/>
    </location>
</feature>
<dbReference type="EMBL" id="JACHEK010000005">
    <property type="protein sequence ID" value="MBB6144701.1"/>
    <property type="molecule type" value="Genomic_DNA"/>
</dbReference>
<name>A0A841K0G3_9BACT</name>
<evidence type="ECO:0000256" key="1">
    <source>
        <dbReference type="SAM" id="MobiDB-lite"/>
    </source>
</evidence>
<feature type="compositionally biased region" description="Polar residues" evidence="1">
    <location>
        <begin position="348"/>
        <end position="366"/>
    </location>
</feature>
<feature type="chain" id="PRO_5032359354" evidence="2">
    <location>
        <begin position="23"/>
        <end position="1571"/>
    </location>
</feature>